<gene>
    <name evidence="10" type="ORF">G5575_09485</name>
</gene>
<dbReference type="PANTHER" id="PTHR43821:SF1">
    <property type="entry name" value="NAD(P)H NITROREDUCTASE YDJA-RELATED"/>
    <property type="match status" value="1"/>
</dbReference>
<dbReference type="GO" id="GO:0016491">
    <property type="term" value="F:oxidoreductase activity"/>
    <property type="evidence" value="ECO:0007669"/>
    <property type="project" value="UniProtKB-UniRule"/>
</dbReference>
<proteinExistence type="inferred from homology"/>
<keyword evidence="2 7" id="KW-0285">Flavoprotein</keyword>
<evidence type="ECO:0000256" key="7">
    <source>
        <dbReference type="PIRNR" id="PIRNR000232"/>
    </source>
</evidence>
<feature type="binding site" description="in other chain" evidence="8">
    <location>
        <begin position="139"/>
        <end position="141"/>
    </location>
    <ligand>
        <name>FMN</name>
        <dbReference type="ChEBI" id="CHEBI:58210"/>
        <note>ligand shared between dimeric partners</note>
    </ligand>
</feature>
<protein>
    <recommendedName>
        <fullName evidence="7">Putative NAD(P)H nitroreductase</fullName>
        <ecNumber evidence="7">1.-.-.-</ecNumber>
    </recommendedName>
</protein>
<feature type="binding site" evidence="8">
    <location>
        <position position="41"/>
    </location>
    <ligand>
        <name>FMN</name>
        <dbReference type="ChEBI" id="CHEBI:58210"/>
        <note>ligand shared between dimeric partners</note>
    </ligand>
</feature>
<evidence type="ECO:0000256" key="5">
    <source>
        <dbReference type="ARBA" id="ARBA00023002"/>
    </source>
</evidence>
<dbReference type="InterPro" id="IPR026021">
    <property type="entry name" value="YdjA-like"/>
</dbReference>
<evidence type="ECO:0000256" key="6">
    <source>
        <dbReference type="ARBA" id="ARBA00023027"/>
    </source>
</evidence>
<dbReference type="EC" id="1.-.-.-" evidence="7"/>
<reference evidence="10 11" key="2">
    <citation type="submission" date="2020-03" db="EMBL/GenBank/DDBJ databases">
        <title>Devosia chinhatensis sp. nov., isolated from a hexachlorocyclohexane (HCH) dump site in India.</title>
        <authorList>
            <person name="Kumar M."/>
            <person name="Lal R."/>
        </authorList>
    </citation>
    <scope>NUCLEOTIDE SEQUENCE [LARGE SCALE GENOMIC DNA]</scope>
    <source>
        <strain evidence="10 11">H239</strain>
    </source>
</reference>
<reference evidence="10 11" key="1">
    <citation type="submission" date="2020-02" db="EMBL/GenBank/DDBJ databases">
        <authorList>
            <person name="Khan S.A."/>
            <person name="Jeon C.O."/>
            <person name="Chun B.H."/>
        </authorList>
    </citation>
    <scope>NUCLEOTIDE SEQUENCE [LARGE SCALE GENOMIC DNA]</scope>
    <source>
        <strain evidence="10 11">H239</strain>
    </source>
</reference>
<dbReference type="InterPro" id="IPR029479">
    <property type="entry name" value="Nitroreductase"/>
</dbReference>
<evidence type="ECO:0000256" key="4">
    <source>
        <dbReference type="ARBA" id="ARBA00022857"/>
    </source>
</evidence>
<organism evidence="10 11">
    <name type="scientific">Devosia aurantiaca</name>
    <dbReference type="NCBI Taxonomy" id="2714858"/>
    <lineage>
        <taxon>Bacteria</taxon>
        <taxon>Pseudomonadati</taxon>
        <taxon>Pseudomonadota</taxon>
        <taxon>Alphaproteobacteria</taxon>
        <taxon>Hyphomicrobiales</taxon>
        <taxon>Devosiaceae</taxon>
        <taxon>Devosia</taxon>
    </lineage>
</organism>
<dbReference type="Gene3D" id="3.40.109.10">
    <property type="entry name" value="NADH Oxidase"/>
    <property type="match status" value="1"/>
</dbReference>
<sequence>MAVNVTLRDHLLTRRSTGIAFLGEPGPTAEELQTLLTIATRVPDHGKITPWRLVIVEGEARRQAGEKLAEIAARNTPGLDEASLEVERQRFLPAPLTIAVISSPQDHPKVPEFEQLLSAGNVAFNLLHGAAALGFGASWVTRWYAFDAAAGEMLGVRPGERIVAFVHIGTAKTALEDRPRPALGDVVSYWQP</sequence>
<evidence type="ECO:0000259" key="9">
    <source>
        <dbReference type="Pfam" id="PF00881"/>
    </source>
</evidence>
<evidence type="ECO:0000256" key="2">
    <source>
        <dbReference type="ARBA" id="ARBA00022630"/>
    </source>
</evidence>
<comment type="cofactor">
    <cofactor evidence="8">
        <name>FMN</name>
        <dbReference type="ChEBI" id="CHEBI:58210"/>
    </cofactor>
    <text evidence="8">Binds 1 FMN per subunit.</text>
</comment>
<dbReference type="EMBL" id="JAALFG010000002">
    <property type="protein sequence ID" value="NGP17857.1"/>
    <property type="molecule type" value="Genomic_DNA"/>
</dbReference>
<keyword evidence="3 7" id="KW-0288">FMN</keyword>
<dbReference type="InterPro" id="IPR052530">
    <property type="entry name" value="NAD(P)H_nitroreductase"/>
</dbReference>
<dbReference type="RefSeq" id="WP_164534105.1">
    <property type="nucleotide sequence ID" value="NZ_JAALFG010000002.1"/>
</dbReference>
<keyword evidence="11" id="KW-1185">Reference proteome</keyword>
<feature type="binding site" evidence="8">
    <location>
        <position position="45"/>
    </location>
    <ligand>
        <name>FMN</name>
        <dbReference type="ChEBI" id="CHEBI:58210"/>
        <note>ligand shared between dimeric partners</note>
    </ligand>
</feature>
<comment type="similarity">
    <text evidence="1 7">Belongs to the nitroreductase family.</text>
</comment>
<dbReference type="InterPro" id="IPR000415">
    <property type="entry name" value="Nitroreductase-like"/>
</dbReference>
<comment type="caution">
    <text evidence="10">The sequence shown here is derived from an EMBL/GenBank/DDBJ whole genome shotgun (WGS) entry which is preliminary data.</text>
</comment>
<name>A0A6M1SE33_9HYPH</name>
<keyword evidence="5 7" id="KW-0560">Oxidoreductase</keyword>
<dbReference type="CDD" id="cd02135">
    <property type="entry name" value="YdjA-like"/>
    <property type="match status" value="1"/>
</dbReference>
<evidence type="ECO:0000313" key="10">
    <source>
        <dbReference type="EMBL" id="NGP17857.1"/>
    </source>
</evidence>
<evidence type="ECO:0000256" key="3">
    <source>
        <dbReference type="ARBA" id="ARBA00022643"/>
    </source>
</evidence>
<dbReference type="Pfam" id="PF00881">
    <property type="entry name" value="Nitroreductase"/>
    <property type="match status" value="1"/>
</dbReference>
<feature type="domain" description="Nitroreductase" evidence="9">
    <location>
        <begin position="13"/>
        <end position="169"/>
    </location>
</feature>
<evidence type="ECO:0000256" key="1">
    <source>
        <dbReference type="ARBA" id="ARBA00007118"/>
    </source>
</evidence>
<dbReference type="PIRSF" id="PIRSF000232">
    <property type="entry name" value="YdjA"/>
    <property type="match status" value="1"/>
</dbReference>
<dbReference type="Proteomes" id="UP000474802">
    <property type="component" value="Unassembled WGS sequence"/>
</dbReference>
<evidence type="ECO:0000256" key="8">
    <source>
        <dbReference type="PIRSR" id="PIRSR000232-1"/>
    </source>
</evidence>
<keyword evidence="6 7" id="KW-0520">NAD</keyword>
<evidence type="ECO:0000313" key="11">
    <source>
        <dbReference type="Proteomes" id="UP000474802"/>
    </source>
</evidence>
<accession>A0A6M1SE33</accession>
<keyword evidence="4 7" id="KW-0521">NADP</keyword>
<dbReference type="AlphaFoldDB" id="A0A6M1SE33"/>
<feature type="binding site" description="in other chain" evidence="8">
    <location>
        <begin position="14"/>
        <end position="16"/>
    </location>
    <ligand>
        <name>FMN</name>
        <dbReference type="ChEBI" id="CHEBI:58210"/>
        <note>ligand shared between dimeric partners</note>
    </ligand>
</feature>
<dbReference type="SUPFAM" id="SSF55469">
    <property type="entry name" value="FMN-dependent nitroreductase-like"/>
    <property type="match status" value="1"/>
</dbReference>
<dbReference type="PANTHER" id="PTHR43821">
    <property type="entry name" value="NAD(P)H NITROREDUCTASE YDJA-RELATED"/>
    <property type="match status" value="1"/>
</dbReference>